<reference evidence="1 2" key="1">
    <citation type="journal article" date="2020" name="BMC Genomics">
        <title>Intraspecific diversification of the crop wild relative Brassica cretica Lam. using demographic model selection.</title>
        <authorList>
            <person name="Kioukis A."/>
            <person name="Michalopoulou V.A."/>
            <person name="Briers L."/>
            <person name="Pirintsos S."/>
            <person name="Studholme D.J."/>
            <person name="Pavlidis P."/>
            <person name="Sarris P.F."/>
        </authorList>
    </citation>
    <scope>NUCLEOTIDE SEQUENCE [LARGE SCALE GENOMIC DNA]</scope>
    <source>
        <strain evidence="2">cv. PFS-1207/04</strain>
    </source>
</reference>
<evidence type="ECO:0000313" key="1">
    <source>
        <dbReference type="EMBL" id="KAF3533261.1"/>
    </source>
</evidence>
<name>A0ABQ7BM62_BRACR</name>
<organism evidence="1 2">
    <name type="scientific">Brassica cretica</name>
    <name type="common">Mustard</name>
    <dbReference type="NCBI Taxonomy" id="69181"/>
    <lineage>
        <taxon>Eukaryota</taxon>
        <taxon>Viridiplantae</taxon>
        <taxon>Streptophyta</taxon>
        <taxon>Embryophyta</taxon>
        <taxon>Tracheophyta</taxon>
        <taxon>Spermatophyta</taxon>
        <taxon>Magnoliopsida</taxon>
        <taxon>eudicotyledons</taxon>
        <taxon>Gunneridae</taxon>
        <taxon>Pentapetalae</taxon>
        <taxon>rosids</taxon>
        <taxon>malvids</taxon>
        <taxon>Brassicales</taxon>
        <taxon>Brassicaceae</taxon>
        <taxon>Brassiceae</taxon>
        <taxon>Brassica</taxon>
    </lineage>
</organism>
<sequence length="137" mass="15809">MHRDATTGSSRCLGAITPCQRESLVITGQTSHVLLSRTELERCIYDVRRRRTKTEPPSHHRRTDQIHTVVSRKPLEEAVIRPWRRNSVCRPETSTLGVVYVAAQLSRPVVPWLRGETDEYMIFRRIGATGLFIRIFI</sequence>
<protein>
    <submittedName>
        <fullName evidence="1">Uncharacterized protein</fullName>
    </submittedName>
</protein>
<comment type="caution">
    <text evidence="1">The sequence shown here is derived from an EMBL/GenBank/DDBJ whole genome shotgun (WGS) entry which is preliminary data.</text>
</comment>
<accession>A0ABQ7BM62</accession>
<gene>
    <name evidence="1" type="ORF">DY000_02041803</name>
</gene>
<evidence type="ECO:0000313" key="2">
    <source>
        <dbReference type="Proteomes" id="UP000266723"/>
    </source>
</evidence>
<dbReference type="EMBL" id="QGKV02001507">
    <property type="protein sequence ID" value="KAF3533261.1"/>
    <property type="molecule type" value="Genomic_DNA"/>
</dbReference>
<proteinExistence type="predicted"/>
<dbReference type="Proteomes" id="UP000266723">
    <property type="component" value="Unassembled WGS sequence"/>
</dbReference>
<keyword evidence="2" id="KW-1185">Reference proteome</keyword>